<name>A0A9Q9AY48_9PEZI</name>
<feature type="region of interest" description="Disordered" evidence="1">
    <location>
        <begin position="1"/>
        <end position="81"/>
    </location>
</feature>
<dbReference type="EMBL" id="CP099421">
    <property type="protein sequence ID" value="USW52766.1"/>
    <property type="molecule type" value="Genomic_DNA"/>
</dbReference>
<keyword evidence="2" id="KW-0812">Transmembrane</keyword>
<dbReference type="Proteomes" id="UP001056384">
    <property type="component" value="Chromosome 4"/>
</dbReference>
<proteinExistence type="predicted"/>
<protein>
    <submittedName>
        <fullName evidence="3">Uncharacterized protein</fullName>
    </submittedName>
</protein>
<accession>A0A9Q9AY48</accession>
<evidence type="ECO:0000313" key="3">
    <source>
        <dbReference type="EMBL" id="USW52766.1"/>
    </source>
</evidence>
<feature type="compositionally biased region" description="Low complexity" evidence="1">
    <location>
        <begin position="25"/>
        <end position="39"/>
    </location>
</feature>
<feature type="transmembrane region" description="Helical" evidence="2">
    <location>
        <begin position="231"/>
        <end position="251"/>
    </location>
</feature>
<evidence type="ECO:0000256" key="1">
    <source>
        <dbReference type="SAM" id="MobiDB-lite"/>
    </source>
</evidence>
<gene>
    <name evidence="3" type="ORF">Slin15195_G060850</name>
</gene>
<reference evidence="3" key="1">
    <citation type="submission" date="2022-06" db="EMBL/GenBank/DDBJ databases">
        <title>Complete genome sequences of two strains of the flax pathogen Septoria linicola.</title>
        <authorList>
            <person name="Lapalu N."/>
            <person name="Simon A."/>
            <person name="Demenou B."/>
            <person name="Paumier D."/>
            <person name="Guillot M.-P."/>
            <person name="Gout L."/>
            <person name="Valade R."/>
        </authorList>
    </citation>
    <scope>NUCLEOTIDE SEQUENCE</scope>
    <source>
        <strain evidence="3">SE15195</strain>
    </source>
</reference>
<keyword evidence="2" id="KW-0472">Membrane</keyword>
<sequence length="267" mass="29563">MAQPTEPVARRGRGRPRRAPPSPPSSDSDQDSSLPASPLARLTKNVAGFWLRSRSSPPPSPTLRTQSPHSPSPYGFGDDEDEDTIIVASGRPTTPPLMASPASTQFVAETPLTHLLNQPQNHIWPVREPSEGAREMTITAAAASIADFATHPDPAIEIQRLRQSRNGLVQTLEASTAHVKRLQAKLRVYAGDDKAALTIDLERHQVEDGRHSADEDRSRKWRIMLAQCGQYLLGALMLLVALYFVWLWVNAPEFDYIRRRRAEVLSG</sequence>
<evidence type="ECO:0000256" key="2">
    <source>
        <dbReference type="SAM" id="Phobius"/>
    </source>
</evidence>
<keyword evidence="4" id="KW-1185">Reference proteome</keyword>
<keyword evidence="2" id="KW-1133">Transmembrane helix</keyword>
<organism evidence="3 4">
    <name type="scientific">Septoria linicola</name>
    <dbReference type="NCBI Taxonomy" id="215465"/>
    <lineage>
        <taxon>Eukaryota</taxon>
        <taxon>Fungi</taxon>
        <taxon>Dikarya</taxon>
        <taxon>Ascomycota</taxon>
        <taxon>Pezizomycotina</taxon>
        <taxon>Dothideomycetes</taxon>
        <taxon>Dothideomycetidae</taxon>
        <taxon>Mycosphaerellales</taxon>
        <taxon>Mycosphaerellaceae</taxon>
        <taxon>Septoria</taxon>
    </lineage>
</organism>
<dbReference type="AlphaFoldDB" id="A0A9Q9AY48"/>
<evidence type="ECO:0000313" key="4">
    <source>
        <dbReference type="Proteomes" id="UP001056384"/>
    </source>
</evidence>